<dbReference type="InParanoid" id="A0A151ZE20"/>
<keyword evidence="6" id="KW-1185">Reference proteome</keyword>
<name>A0A151ZE20_TIELA</name>
<dbReference type="Pfam" id="PF00276">
    <property type="entry name" value="Ribosomal_L23"/>
    <property type="match status" value="1"/>
</dbReference>
<accession>A0A151ZE20</accession>
<gene>
    <name evidence="5" type="ORF">DLAC_11677</name>
</gene>
<dbReference type="EMBL" id="LODT01000031">
    <property type="protein sequence ID" value="KYQ92175.1"/>
    <property type="molecule type" value="Genomic_DNA"/>
</dbReference>
<dbReference type="OrthoDB" id="275582at2759"/>
<dbReference type="InterPro" id="IPR012678">
    <property type="entry name" value="Ribosomal_uL23/eL15/eS24_sf"/>
</dbReference>
<dbReference type="AlphaFoldDB" id="A0A151ZE20"/>
<dbReference type="GO" id="GO:0005762">
    <property type="term" value="C:mitochondrial large ribosomal subunit"/>
    <property type="evidence" value="ECO:0007669"/>
    <property type="project" value="TreeGrafter"/>
</dbReference>
<protein>
    <recommendedName>
        <fullName evidence="4">Large ribosomal subunit protein uL23m</fullName>
    </recommendedName>
</protein>
<proteinExistence type="inferred from homology"/>
<sequence>MNTGIKKAGELTTRYWNNIFFPNFKLTVFRNTHETFEKTKKLMFKTTCDVGKTDIKSYVKALYGVHVNKVNTINVQGRLKGSVKGIGKKAKRQGTFKTSDYKKAIITISEPTQIQPLKR</sequence>
<dbReference type="InterPro" id="IPR012677">
    <property type="entry name" value="Nucleotide-bd_a/b_plait_sf"/>
</dbReference>
<keyword evidence="3" id="KW-0687">Ribonucleoprotein</keyword>
<evidence type="ECO:0000256" key="3">
    <source>
        <dbReference type="ARBA" id="ARBA00023274"/>
    </source>
</evidence>
<dbReference type="STRING" id="361077.A0A151ZE20"/>
<evidence type="ECO:0000256" key="4">
    <source>
        <dbReference type="ARBA" id="ARBA00039977"/>
    </source>
</evidence>
<evidence type="ECO:0000313" key="5">
    <source>
        <dbReference type="EMBL" id="KYQ92175.1"/>
    </source>
</evidence>
<dbReference type="GO" id="GO:0003735">
    <property type="term" value="F:structural constituent of ribosome"/>
    <property type="evidence" value="ECO:0007669"/>
    <property type="project" value="InterPro"/>
</dbReference>
<comment type="caution">
    <text evidence="5">The sequence shown here is derived from an EMBL/GenBank/DDBJ whole genome shotgun (WGS) entry which is preliminary data.</text>
</comment>
<dbReference type="SUPFAM" id="SSF54189">
    <property type="entry name" value="Ribosomal proteins S24e, L23 and L15e"/>
    <property type="match status" value="1"/>
</dbReference>
<dbReference type="Gene3D" id="3.30.70.330">
    <property type="match status" value="1"/>
</dbReference>
<dbReference type="PANTHER" id="PTHR12059">
    <property type="entry name" value="RIBOSOMAL PROTEIN L23-RELATED"/>
    <property type="match status" value="1"/>
</dbReference>
<dbReference type="InterPro" id="IPR013025">
    <property type="entry name" value="Ribosomal_uL23-like"/>
</dbReference>
<dbReference type="GO" id="GO:0032543">
    <property type="term" value="P:mitochondrial translation"/>
    <property type="evidence" value="ECO:0007669"/>
    <property type="project" value="TreeGrafter"/>
</dbReference>
<dbReference type="FunCoup" id="A0A151ZE20">
    <property type="interactions" value="94"/>
</dbReference>
<dbReference type="Proteomes" id="UP000076078">
    <property type="component" value="Unassembled WGS sequence"/>
</dbReference>
<evidence type="ECO:0000256" key="2">
    <source>
        <dbReference type="ARBA" id="ARBA00022980"/>
    </source>
</evidence>
<dbReference type="OMA" id="RVEPNYT"/>
<dbReference type="PANTHER" id="PTHR12059:SF5">
    <property type="entry name" value="LARGE RIBOSOMAL SUBUNIT PROTEIN UL23M"/>
    <property type="match status" value="1"/>
</dbReference>
<reference evidence="5 6" key="1">
    <citation type="submission" date="2015-12" db="EMBL/GenBank/DDBJ databases">
        <title>Dictyostelia acquired genes for synthesis and detection of signals that induce cell-type specialization by lateral gene transfer from prokaryotes.</title>
        <authorList>
            <person name="Gloeckner G."/>
            <person name="Schaap P."/>
        </authorList>
    </citation>
    <scope>NUCLEOTIDE SEQUENCE [LARGE SCALE GENOMIC DNA]</scope>
    <source>
        <strain evidence="5 6">TK</strain>
    </source>
</reference>
<comment type="similarity">
    <text evidence="1">Belongs to the universal ribosomal protein uL23 family.</text>
</comment>
<evidence type="ECO:0000256" key="1">
    <source>
        <dbReference type="ARBA" id="ARBA00006700"/>
    </source>
</evidence>
<organism evidence="5 6">
    <name type="scientific">Tieghemostelium lacteum</name>
    <name type="common">Slime mold</name>
    <name type="synonym">Dictyostelium lacteum</name>
    <dbReference type="NCBI Taxonomy" id="361077"/>
    <lineage>
        <taxon>Eukaryota</taxon>
        <taxon>Amoebozoa</taxon>
        <taxon>Evosea</taxon>
        <taxon>Eumycetozoa</taxon>
        <taxon>Dictyostelia</taxon>
        <taxon>Dictyosteliales</taxon>
        <taxon>Raperosteliaceae</taxon>
        <taxon>Tieghemostelium</taxon>
    </lineage>
</organism>
<keyword evidence="2" id="KW-0689">Ribosomal protein</keyword>
<evidence type="ECO:0000313" key="6">
    <source>
        <dbReference type="Proteomes" id="UP000076078"/>
    </source>
</evidence>